<dbReference type="RefSeq" id="WP_243491388.1">
    <property type="nucleotide sequence ID" value="NZ_CP063361.1"/>
</dbReference>
<protein>
    <submittedName>
        <fullName evidence="1">Uncharacterized protein</fullName>
    </submittedName>
</protein>
<reference evidence="1 2" key="1">
    <citation type="submission" date="2020-10" db="EMBL/GenBank/DDBJ databases">
        <title>Genome analysis of Massilia species.</title>
        <authorList>
            <person name="Jung D.-H."/>
        </authorList>
    </citation>
    <scope>NUCLEOTIDE SEQUENCE [LARGE SCALE GENOMIC DNA]</scope>
    <source>
        <strain evidence="2">sipir</strain>
    </source>
</reference>
<gene>
    <name evidence="1" type="ORF">INH39_33165</name>
</gene>
<name>A0ABY4A5T3_9BURK</name>
<proteinExistence type="predicted"/>
<evidence type="ECO:0000313" key="2">
    <source>
        <dbReference type="Proteomes" id="UP000831532"/>
    </source>
</evidence>
<dbReference type="Proteomes" id="UP000831532">
    <property type="component" value="Chromosome"/>
</dbReference>
<organism evidence="1 2">
    <name type="scientific">Massilia violaceinigra</name>
    <dbReference type="NCBI Taxonomy" id="2045208"/>
    <lineage>
        <taxon>Bacteria</taxon>
        <taxon>Pseudomonadati</taxon>
        <taxon>Pseudomonadota</taxon>
        <taxon>Betaproteobacteria</taxon>
        <taxon>Burkholderiales</taxon>
        <taxon>Oxalobacteraceae</taxon>
        <taxon>Telluria group</taxon>
        <taxon>Massilia</taxon>
    </lineage>
</organism>
<keyword evidence="2" id="KW-1185">Reference proteome</keyword>
<sequence length="196" mass="21949">MATIKVLASGAFQIRVASKFLSNPFYATFDTREQAVAYSDQLKLLLVQAIVPATLAQEKGVQRSPWTVQRCIAEYLRSQSLPVSEEKLLDTIRVRIADVDTDDLHYECAEMWVRKMKHIDNFSPNTIRSKGRIASRVHTTASPALFQRSRAFQAESQPLSPAARNPFKWASFKRSTCCSFSNPICGDANALSSCDQ</sequence>
<evidence type="ECO:0000313" key="1">
    <source>
        <dbReference type="EMBL" id="UOD30138.1"/>
    </source>
</evidence>
<accession>A0ABY4A5T3</accession>
<dbReference type="EMBL" id="CP063361">
    <property type="protein sequence ID" value="UOD30138.1"/>
    <property type="molecule type" value="Genomic_DNA"/>
</dbReference>